<sequence length="98" mass="10232">MAPLAEAAARIAPAAPSAFDVPICNVGFWAATAFTCLQLGNLNTDDALSVPVEEAAARGDGGLVPIRDVVAVVRTLLHVSDAAFVRERVMPAIADERF</sequence>
<accession>A0A6J5CWH3</accession>
<gene>
    <name evidence="1" type="ORF">LMG29660_00161</name>
</gene>
<reference evidence="1 2" key="1">
    <citation type="submission" date="2020-04" db="EMBL/GenBank/DDBJ databases">
        <authorList>
            <person name="De Canck E."/>
        </authorList>
    </citation>
    <scope>NUCLEOTIDE SEQUENCE [LARGE SCALE GENOMIC DNA]</scope>
    <source>
        <strain evidence="1 2">LMG 29660</strain>
    </source>
</reference>
<proteinExistence type="predicted"/>
<name>A0A6J5CWH3_9BURK</name>
<dbReference type="AlphaFoldDB" id="A0A6J5CWH3"/>
<protein>
    <submittedName>
        <fullName evidence="1">Uncharacterized protein</fullName>
    </submittedName>
</protein>
<dbReference type="Proteomes" id="UP000494135">
    <property type="component" value="Unassembled WGS sequence"/>
</dbReference>
<evidence type="ECO:0000313" key="1">
    <source>
        <dbReference type="EMBL" id="CAB3746309.1"/>
    </source>
</evidence>
<dbReference type="EMBL" id="CADIKG010000001">
    <property type="protein sequence ID" value="CAB3746309.1"/>
    <property type="molecule type" value="Genomic_DNA"/>
</dbReference>
<evidence type="ECO:0000313" key="2">
    <source>
        <dbReference type="Proteomes" id="UP000494135"/>
    </source>
</evidence>
<organism evidence="1 2">
    <name type="scientific">Burkholderia puraquae</name>
    <dbReference type="NCBI Taxonomy" id="1904757"/>
    <lineage>
        <taxon>Bacteria</taxon>
        <taxon>Pseudomonadati</taxon>
        <taxon>Pseudomonadota</taxon>
        <taxon>Betaproteobacteria</taxon>
        <taxon>Burkholderiales</taxon>
        <taxon>Burkholderiaceae</taxon>
        <taxon>Burkholderia</taxon>
        <taxon>Burkholderia cepacia complex</taxon>
    </lineage>
</organism>